<dbReference type="RefSeq" id="WP_009583188.1">
    <property type="nucleotide sequence ID" value="NZ_AMZN01000110.1"/>
</dbReference>
<gene>
    <name evidence="2" type="ORF">C900_00278</name>
</gene>
<dbReference type="InterPro" id="IPR036165">
    <property type="entry name" value="YefM-like_sf"/>
</dbReference>
<dbReference type="EMBL" id="AMZN01000110">
    <property type="protein sequence ID" value="ELR68537.1"/>
    <property type="molecule type" value="Genomic_DNA"/>
</dbReference>
<proteinExistence type="inferred from homology"/>
<dbReference type="Proteomes" id="UP000011135">
    <property type="component" value="Unassembled WGS sequence"/>
</dbReference>
<dbReference type="AlphaFoldDB" id="L8JMC0"/>
<reference evidence="2 3" key="1">
    <citation type="submission" date="2012-12" db="EMBL/GenBank/DDBJ databases">
        <title>Genome assembly of Fulvivirga imtechensis AK7.</title>
        <authorList>
            <person name="Nupur N."/>
            <person name="Khatri I."/>
            <person name="Kumar R."/>
            <person name="Subramanian S."/>
            <person name="Pinnaka A."/>
        </authorList>
    </citation>
    <scope>NUCLEOTIDE SEQUENCE [LARGE SCALE GENOMIC DNA]</scope>
    <source>
        <strain evidence="2 3">AK7</strain>
    </source>
</reference>
<dbReference type="SUPFAM" id="SSF143120">
    <property type="entry name" value="YefM-like"/>
    <property type="match status" value="1"/>
</dbReference>
<protein>
    <submittedName>
        <fullName evidence="2">Uncharacterized protein</fullName>
    </submittedName>
</protein>
<accession>L8JMC0</accession>
<name>L8JMC0_9BACT</name>
<evidence type="ECO:0000313" key="3">
    <source>
        <dbReference type="Proteomes" id="UP000011135"/>
    </source>
</evidence>
<evidence type="ECO:0000256" key="1">
    <source>
        <dbReference type="ARBA" id="ARBA00009981"/>
    </source>
</evidence>
<comment type="caution">
    <text evidence="2">The sequence shown here is derived from an EMBL/GenBank/DDBJ whole genome shotgun (WGS) entry which is preliminary data.</text>
</comment>
<comment type="similarity">
    <text evidence="1">Belongs to the phD/YefM antitoxin family.</text>
</comment>
<sequence>MKELFHAMVIVNIDQAKSQLSDLLELSLGGEEVIIAKDDTSLVMLQPVPGKTGIRRGGQHRGKVLQSEDWNSAGVNKEIESTFL</sequence>
<organism evidence="2 3">
    <name type="scientific">Fulvivirga imtechensis AK7</name>
    <dbReference type="NCBI Taxonomy" id="1237149"/>
    <lineage>
        <taxon>Bacteria</taxon>
        <taxon>Pseudomonadati</taxon>
        <taxon>Bacteroidota</taxon>
        <taxon>Cytophagia</taxon>
        <taxon>Cytophagales</taxon>
        <taxon>Fulvivirgaceae</taxon>
        <taxon>Fulvivirga</taxon>
    </lineage>
</organism>
<evidence type="ECO:0000313" key="2">
    <source>
        <dbReference type="EMBL" id="ELR68537.1"/>
    </source>
</evidence>
<dbReference type="STRING" id="1237149.C900_00278"/>
<keyword evidence="3" id="KW-1185">Reference proteome</keyword>